<evidence type="ECO:0000259" key="2">
    <source>
        <dbReference type="Pfam" id="PF00107"/>
    </source>
</evidence>
<gene>
    <name evidence="4" type="primary">gutB_10</name>
    <name evidence="4" type="ORF">ACLFYP115_02100</name>
</gene>
<dbReference type="SUPFAM" id="SSF50129">
    <property type="entry name" value="GroES-like"/>
    <property type="match status" value="1"/>
</dbReference>
<feature type="domain" description="Alcohol dehydrogenase-like N-terminal" evidence="3">
    <location>
        <begin position="44"/>
        <end position="142"/>
    </location>
</feature>
<dbReference type="InterPro" id="IPR011032">
    <property type="entry name" value="GroES-like_sf"/>
</dbReference>
<dbReference type="Gene3D" id="3.40.50.720">
    <property type="entry name" value="NAD(P)-binding Rossmann-like Domain"/>
    <property type="match status" value="1"/>
</dbReference>
<dbReference type="InterPro" id="IPR013154">
    <property type="entry name" value="ADH-like_N"/>
</dbReference>
<dbReference type="AlphaFoldDB" id="A0A6N2USV7"/>
<evidence type="ECO:0000313" key="4">
    <source>
        <dbReference type="EMBL" id="VYT21775.1"/>
    </source>
</evidence>
<dbReference type="Pfam" id="PF08240">
    <property type="entry name" value="ADH_N"/>
    <property type="match status" value="1"/>
</dbReference>
<dbReference type="EC" id="1.1.1.14" evidence="4"/>
<protein>
    <submittedName>
        <fullName evidence="4">Sorbitol dehydrogenase</fullName>
        <ecNumber evidence="4">1.1.1.14</ecNumber>
    </submittedName>
</protein>
<dbReference type="PANTHER" id="PTHR43401">
    <property type="entry name" value="L-THREONINE 3-DEHYDROGENASE"/>
    <property type="match status" value="1"/>
</dbReference>
<dbReference type="InterPro" id="IPR013149">
    <property type="entry name" value="ADH-like_C"/>
</dbReference>
<reference evidence="4" key="1">
    <citation type="submission" date="2019-11" db="EMBL/GenBank/DDBJ databases">
        <authorList>
            <person name="Feng L."/>
        </authorList>
    </citation>
    <scope>NUCLEOTIDE SEQUENCE</scope>
    <source>
        <strain evidence="4">AcaccaeLFYP115</strain>
    </source>
</reference>
<dbReference type="GO" id="GO:0003939">
    <property type="term" value="F:L-iditol 2-dehydrogenase (NAD+) activity"/>
    <property type="evidence" value="ECO:0007669"/>
    <property type="project" value="UniProtKB-EC"/>
</dbReference>
<dbReference type="EMBL" id="CACRSQ010000007">
    <property type="protein sequence ID" value="VYT21775.1"/>
    <property type="molecule type" value="Genomic_DNA"/>
</dbReference>
<dbReference type="InterPro" id="IPR036291">
    <property type="entry name" value="NAD(P)-bd_dom_sf"/>
</dbReference>
<accession>A0A6N2USV7</accession>
<dbReference type="SUPFAM" id="SSF51735">
    <property type="entry name" value="NAD(P)-binding Rossmann-fold domains"/>
    <property type="match status" value="1"/>
</dbReference>
<organism evidence="4">
    <name type="scientific">Anaerostipes caccae</name>
    <dbReference type="NCBI Taxonomy" id="105841"/>
    <lineage>
        <taxon>Bacteria</taxon>
        <taxon>Bacillati</taxon>
        <taxon>Bacillota</taxon>
        <taxon>Clostridia</taxon>
        <taxon>Lachnospirales</taxon>
        <taxon>Lachnospiraceae</taxon>
        <taxon>Anaerostipes</taxon>
    </lineage>
</organism>
<dbReference type="InterPro" id="IPR050129">
    <property type="entry name" value="Zn_alcohol_dh"/>
</dbReference>
<dbReference type="Gene3D" id="3.90.180.10">
    <property type="entry name" value="Medium-chain alcohol dehydrogenases, catalytic domain"/>
    <property type="match status" value="1"/>
</dbReference>
<evidence type="ECO:0000259" key="3">
    <source>
        <dbReference type="Pfam" id="PF08240"/>
    </source>
</evidence>
<keyword evidence="1 4" id="KW-0560">Oxidoreductase</keyword>
<dbReference type="PANTHER" id="PTHR43401:SF2">
    <property type="entry name" value="L-THREONINE 3-DEHYDROGENASE"/>
    <property type="match status" value="1"/>
</dbReference>
<proteinExistence type="predicted"/>
<feature type="domain" description="Alcohol dehydrogenase-like C-terminal" evidence="2">
    <location>
        <begin position="207"/>
        <end position="347"/>
    </location>
</feature>
<dbReference type="Pfam" id="PF00107">
    <property type="entry name" value="ADH_zinc_N"/>
    <property type="match status" value="1"/>
</dbReference>
<evidence type="ECO:0000256" key="1">
    <source>
        <dbReference type="ARBA" id="ARBA00023002"/>
    </source>
</evidence>
<sequence length="439" mass="49229">MMGLNFNINLNHKKEVLTMQTRAIRLYGKEDLRLDTFELPPIKEDEILVKIISDSVCMSTYKLSKQGAAHKRARPDLKERPSVIGHEMSGVIIETGAKWKDLYQEGQKFTVLPTVTENGRLKTAGYYYETYGGDCTYCILPREVMEHGCLIPFDGDSFFEASLSEPTACIIAGYRRMYHTSEEDHEHRMGVKPQGSLVIFGACGPMGLECIDYALQLENGPSKIVAVDMSKERLSRAEKMLVPDPESGKELYFVNANECRDVAEELKDLNGGRGYDDVFVYAPVEALIEQADRVLGKDGCMNFFAGPVDQSLSARINMYNVHYSYTHLVGFTGSTNEDLHDALKLMEQKRIRPTVMVTHIGGLSSAIETTLHVPEIPGGKKMIYTQIDLPLTAIEDFAELGRENPLFEKLAVSCEAHNGCWNAEAEKILLDEYNVDLTR</sequence>
<name>A0A6N2USV7_9FIRM</name>